<gene>
    <name evidence="1" type="ORF">Tco_1019938</name>
</gene>
<evidence type="ECO:0000313" key="2">
    <source>
        <dbReference type="Proteomes" id="UP001151760"/>
    </source>
</evidence>
<reference evidence="1" key="1">
    <citation type="journal article" date="2022" name="Int. J. Mol. Sci.">
        <title>Draft Genome of Tanacetum Coccineum: Genomic Comparison of Closely Related Tanacetum-Family Plants.</title>
        <authorList>
            <person name="Yamashiro T."/>
            <person name="Shiraishi A."/>
            <person name="Nakayama K."/>
            <person name="Satake H."/>
        </authorList>
    </citation>
    <scope>NUCLEOTIDE SEQUENCE</scope>
</reference>
<proteinExistence type="predicted"/>
<organism evidence="1 2">
    <name type="scientific">Tanacetum coccineum</name>
    <dbReference type="NCBI Taxonomy" id="301880"/>
    <lineage>
        <taxon>Eukaryota</taxon>
        <taxon>Viridiplantae</taxon>
        <taxon>Streptophyta</taxon>
        <taxon>Embryophyta</taxon>
        <taxon>Tracheophyta</taxon>
        <taxon>Spermatophyta</taxon>
        <taxon>Magnoliopsida</taxon>
        <taxon>eudicotyledons</taxon>
        <taxon>Gunneridae</taxon>
        <taxon>Pentapetalae</taxon>
        <taxon>asterids</taxon>
        <taxon>campanulids</taxon>
        <taxon>Asterales</taxon>
        <taxon>Asteraceae</taxon>
        <taxon>Asteroideae</taxon>
        <taxon>Anthemideae</taxon>
        <taxon>Anthemidinae</taxon>
        <taxon>Tanacetum</taxon>
    </lineage>
</organism>
<reference evidence="1" key="2">
    <citation type="submission" date="2022-01" db="EMBL/GenBank/DDBJ databases">
        <authorList>
            <person name="Yamashiro T."/>
            <person name="Shiraishi A."/>
            <person name="Satake H."/>
            <person name="Nakayama K."/>
        </authorList>
    </citation>
    <scope>NUCLEOTIDE SEQUENCE</scope>
</reference>
<keyword evidence="2" id="KW-1185">Reference proteome</keyword>
<comment type="caution">
    <text evidence="1">The sequence shown here is derived from an EMBL/GenBank/DDBJ whole genome shotgun (WGS) entry which is preliminary data.</text>
</comment>
<dbReference type="EMBL" id="BQNB010017901">
    <property type="protein sequence ID" value="GJT68458.1"/>
    <property type="molecule type" value="Genomic_DNA"/>
</dbReference>
<accession>A0ABQ5FYL7</accession>
<dbReference type="Proteomes" id="UP001151760">
    <property type="component" value="Unassembled WGS sequence"/>
</dbReference>
<name>A0ABQ5FYL7_9ASTR</name>
<protein>
    <submittedName>
        <fullName evidence="1">Uncharacterized protein</fullName>
    </submittedName>
</protein>
<sequence length="69" mass="8037">MLKTRLESAEISVTLVGIDMDKIEWELYSMRVWMFRILSEMFRKDAVEARPTESIDVLALYGDARPPES</sequence>
<evidence type="ECO:0000313" key="1">
    <source>
        <dbReference type="EMBL" id="GJT68458.1"/>
    </source>
</evidence>